<gene>
    <name evidence="2" type="ordered locus">Deima_0483</name>
</gene>
<dbReference type="AlphaFoldDB" id="E8U504"/>
<keyword evidence="3" id="KW-1185">Reference proteome</keyword>
<reference evidence="2 3" key="1">
    <citation type="journal article" date="2011" name="Stand. Genomic Sci.">
        <title>Complete genome sequence of Deinococcus maricopensis type strain (LB-34).</title>
        <authorList>
            <person name="Pukall R."/>
            <person name="Zeytun A."/>
            <person name="Lucas S."/>
            <person name="Lapidus A."/>
            <person name="Hammon N."/>
            <person name="Deshpande S."/>
            <person name="Nolan M."/>
            <person name="Cheng J.F."/>
            <person name="Pitluck S."/>
            <person name="Liolios K."/>
            <person name="Pagani I."/>
            <person name="Mikhailova N."/>
            <person name="Ivanova N."/>
            <person name="Mavromatis K."/>
            <person name="Pati A."/>
            <person name="Tapia R."/>
            <person name="Han C."/>
            <person name="Goodwin L."/>
            <person name="Chen A."/>
            <person name="Palaniappan K."/>
            <person name="Land M."/>
            <person name="Hauser L."/>
            <person name="Chang Y.J."/>
            <person name="Jeffries C.D."/>
            <person name="Brambilla E.M."/>
            <person name="Rohde M."/>
            <person name="Goker M."/>
            <person name="Detter J.C."/>
            <person name="Woyke T."/>
            <person name="Bristow J."/>
            <person name="Eisen J.A."/>
            <person name="Markowitz V."/>
            <person name="Hugenholtz P."/>
            <person name="Kyrpides N.C."/>
            <person name="Klenk H.P."/>
        </authorList>
    </citation>
    <scope>NUCLEOTIDE SEQUENCE [LARGE SCALE GENOMIC DNA]</scope>
    <source>
        <strain evidence="3">DSM 21211 / LMG 22137 / NRRL B-23946 / LB-34</strain>
    </source>
</reference>
<feature type="region of interest" description="Disordered" evidence="1">
    <location>
        <begin position="377"/>
        <end position="402"/>
    </location>
</feature>
<evidence type="ECO:0000256" key="1">
    <source>
        <dbReference type="SAM" id="MobiDB-lite"/>
    </source>
</evidence>
<name>E8U504_DEIML</name>
<dbReference type="KEGG" id="dmr:Deima_0483"/>
<dbReference type="HOGENOM" id="CLU_559874_0_0_0"/>
<accession>E8U504</accession>
<protein>
    <recommendedName>
        <fullName evidence="4">DNA-directed DNA polymerase family A palm domain-containing protein</fullName>
    </recommendedName>
</protein>
<dbReference type="SUPFAM" id="SSF56672">
    <property type="entry name" value="DNA/RNA polymerases"/>
    <property type="match status" value="1"/>
</dbReference>
<dbReference type="InterPro" id="IPR043502">
    <property type="entry name" value="DNA/RNA_pol_sf"/>
</dbReference>
<sequence>MLYQPTLVTKDFYDIVKKTIPEALAEPRFACFLDYLLFSRFLDEDTNYRVCPEHLLADMEDLSHKLDGKSRNYNRATIFPKEFEEATGLHLLSQGYRFKDGRASAYEIEIIPEPLKNALQLELLHPPTDKSQGVYLERGKPLSLSERQDKKRTFIERKENYMSRTDVPRPDVFYLNASSRTSTFLNRQHNARQKAAESAIEALPIYDADGKAKRGYVSQMLSYLPDTFEPFYEAKGDTHRIYTNGTSLQNLPSTVRKAILAPSKNYDLKAAQLAIMAKHWEVSELQALLENGEVWNTLCLSLGVPIGEKGKIKRLVYSTAFGMSPDNLAILYGQALGQLNSDATKNRPDEKARAHYLNLLESNKYLGALLQGRKRAAKRISSTKTARDADGKEHKPRDFSKSMVGGGKYRSMLAFEMQSREKWLMQPVIDFAQENEGKMLITLWLHDGVYIHFFKDDRSGKLEKEMIRRVNARAEEAGYATSLVLDA</sequence>
<reference evidence="3" key="2">
    <citation type="submission" date="2011-01" db="EMBL/GenBank/DDBJ databases">
        <title>The complete genome of Deinococcus maricopensis DSM 21211.</title>
        <authorList>
            <consortium name="US DOE Joint Genome Institute (JGI-PGF)"/>
            <person name="Lucas S."/>
            <person name="Copeland A."/>
            <person name="Lapidus A."/>
            <person name="Goodwin L."/>
            <person name="Pitluck S."/>
            <person name="Kyrpides N."/>
            <person name="Mavromatis K."/>
            <person name="Pagani I."/>
            <person name="Ivanova N."/>
            <person name="Ovchinnikova G."/>
            <person name="Zeytun A."/>
            <person name="Detter J.C."/>
            <person name="Han C."/>
            <person name="Land M."/>
            <person name="Hauser L."/>
            <person name="Markowitz V."/>
            <person name="Cheng J.-F."/>
            <person name="Hugenholtz P."/>
            <person name="Woyke T."/>
            <person name="Wu D."/>
            <person name="Pukall R."/>
            <person name="Gehrich-Schroeter G."/>
            <person name="Brambilla E."/>
            <person name="Klenk H.-P."/>
            <person name="Eisen J.A."/>
        </authorList>
    </citation>
    <scope>NUCLEOTIDE SEQUENCE [LARGE SCALE GENOMIC DNA]</scope>
    <source>
        <strain evidence="3">DSM 21211 / LMG 22137 / NRRL B-23946 / LB-34</strain>
    </source>
</reference>
<organism evidence="2 3">
    <name type="scientific">Deinococcus maricopensis (strain DSM 21211 / LMG 22137 / NRRL B-23946 / LB-34)</name>
    <dbReference type="NCBI Taxonomy" id="709986"/>
    <lineage>
        <taxon>Bacteria</taxon>
        <taxon>Thermotogati</taxon>
        <taxon>Deinococcota</taxon>
        <taxon>Deinococci</taxon>
        <taxon>Deinococcales</taxon>
        <taxon>Deinococcaceae</taxon>
        <taxon>Deinococcus</taxon>
    </lineage>
</organism>
<dbReference type="Proteomes" id="UP000008635">
    <property type="component" value="Chromosome"/>
</dbReference>
<evidence type="ECO:0008006" key="4">
    <source>
        <dbReference type="Google" id="ProtNLM"/>
    </source>
</evidence>
<feature type="compositionally biased region" description="Basic and acidic residues" evidence="1">
    <location>
        <begin position="385"/>
        <end position="400"/>
    </location>
</feature>
<dbReference type="EMBL" id="CP002454">
    <property type="protein sequence ID" value="ADV66143.1"/>
    <property type="molecule type" value="Genomic_DNA"/>
</dbReference>
<proteinExistence type="predicted"/>
<evidence type="ECO:0000313" key="3">
    <source>
        <dbReference type="Proteomes" id="UP000008635"/>
    </source>
</evidence>
<evidence type="ECO:0000313" key="2">
    <source>
        <dbReference type="EMBL" id="ADV66143.1"/>
    </source>
</evidence>